<evidence type="ECO:0000313" key="2">
    <source>
        <dbReference type="EMBL" id="MDF9914578.1"/>
    </source>
</evidence>
<accession>A0ABT6DDE9</accession>
<comment type="caution">
    <text evidence="2">The sequence shown here is derived from an EMBL/GenBank/DDBJ whole genome shotgun (WGS) entry which is preliminary data.</text>
</comment>
<name>A0ABT6DDE9_9LACO</name>
<feature type="signal peptide" evidence="1">
    <location>
        <begin position="1"/>
        <end position="19"/>
    </location>
</feature>
<proteinExistence type="predicted"/>
<dbReference type="PROSITE" id="PS51257">
    <property type="entry name" value="PROKAR_LIPOPROTEIN"/>
    <property type="match status" value="1"/>
</dbReference>
<reference evidence="2" key="1">
    <citation type="submission" date="2022-06" db="EMBL/GenBank/DDBJ databases">
        <title>Antifungal cultures and metabolites of lactic acid bacteria for use in dairy fermentations.</title>
        <authorList>
            <person name="Zhao Z."/>
            <person name="Gaenzle M."/>
        </authorList>
    </citation>
    <scope>NUCLEOTIDE SEQUENCE</scope>
    <source>
        <strain evidence="2">FUA3126</strain>
    </source>
</reference>
<organism evidence="2 3">
    <name type="scientific">Furfurilactobacillus milii</name>
    <dbReference type="NCBI Taxonomy" id="2888272"/>
    <lineage>
        <taxon>Bacteria</taxon>
        <taxon>Bacillati</taxon>
        <taxon>Bacillota</taxon>
        <taxon>Bacilli</taxon>
        <taxon>Lactobacillales</taxon>
        <taxon>Lactobacillaceae</taxon>
        <taxon>Furfurilactobacillus</taxon>
    </lineage>
</organism>
<keyword evidence="1" id="KW-0732">Signal</keyword>
<evidence type="ECO:0000313" key="3">
    <source>
        <dbReference type="Proteomes" id="UP001152867"/>
    </source>
</evidence>
<feature type="chain" id="PRO_5046626587" description="Lipoprotein" evidence="1">
    <location>
        <begin position="20"/>
        <end position="286"/>
    </location>
</feature>
<dbReference type="EMBL" id="JANDJP010000014">
    <property type="protein sequence ID" value="MDF9914578.1"/>
    <property type="molecule type" value="Genomic_DNA"/>
</dbReference>
<sequence length="286" mass="30213">MQRKTILGVVAAASVLALAGCGRASLTTTHETYHQDGMVAAVKGHTNASKVTYQVDGHTKESLAVHNGTFVIQVPTTTKRQSVKLAANGSRKTIHVSAAKSLTDYQSLQKSFNQALTGSKLSKADQGKAMALQKAAASLKKQPTPEAAAQVGALQRDVQAAMTTAKQQAKGQLLPVKTPANGVSDVVSTKDYRIRMNVQNGQVLGATMIVPTKSFKQKATQKQFGTSFALLTNGVGADSKSVMKQFGKETKSVKSGSSSIDPIYSKGVKFTIGLSPADIYIFVVKQ</sequence>
<gene>
    <name evidence="2" type="ORF">NNA32_09975</name>
</gene>
<dbReference type="Proteomes" id="UP001152867">
    <property type="component" value="Unassembled WGS sequence"/>
</dbReference>
<evidence type="ECO:0000256" key="1">
    <source>
        <dbReference type="SAM" id="SignalP"/>
    </source>
</evidence>
<dbReference type="RefSeq" id="WP_178943322.1">
    <property type="nucleotide sequence ID" value="NZ_JAIWJF010000001.1"/>
</dbReference>
<evidence type="ECO:0008006" key="4">
    <source>
        <dbReference type="Google" id="ProtNLM"/>
    </source>
</evidence>
<keyword evidence="3" id="KW-1185">Reference proteome</keyword>
<protein>
    <recommendedName>
        <fullName evidence="4">Lipoprotein</fullName>
    </recommendedName>
</protein>